<protein>
    <submittedName>
        <fullName evidence="1 2">Ankyrin repeat-containing domain-containing protein</fullName>
    </submittedName>
</protein>
<dbReference type="EMBL" id="CM007890">
    <property type="protein sequence ID" value="OTG38549.1"/>
    <property type="molecule type" value="Genomic_DNA"/>
</dbReference>
<reference evidence="1 3" key="1">
    <citation type="journal article" date="2017" name="Nature">
        <title>The sunflower genome provides insights into oil metabolism, flowering and Asterid evolution.</title>
        <authorList>
            <person name="Badouin H."/>
            <person name="Gouzy J."/>
            <person name="Grassa C.J."/>
            <person name="Murat F."/>
            <person name="Staton S.E."/>
            <person name="Cottret L."/>
            <person name="Lelandais-Briere C."/>
            <person name="Owens G.L."/>
            <person name="Carrere S."/>
            <person name="Mayjonade B."/>
            <person name="Legrand L."/>
            <person name="Gill N."/>
            <person name="Kane N.C."/>
            <person name="Bowers J.E."/>
            <person name="Hubner S."/>
            <person name="Bellec A."/>
            <person name="Berard A."/>
            <person name="Berges H."/>
            <person name="Blanchet N."/>
            <person name="Boniface M.C."/>
            <person name="Brunel D."/>
            <person name="Catrice O."/>
            <person name="Chaidir N."/>
            <person name="Claudel C."/>
            <person name="Donnadieu C."/>
            <person name="Faraut T."/>
            <person name="Fievet G."/>
            <person name="Helmstetter N."/>
            <person name="King M."/>
            <person name="Knapp S.J."/>
            <person name="Lai Z."/>
            <person name="Le Paslier M.C."/>
            <person name="Lippi Y."/>
            <person name="Lorenzon L."/>
            <person name="Mandel J.R."/>
            <person name="Marage G."/>
            <person name="Marchand G."/>
            <person name="Marquand E."/>
            <person name="Bret-Mestries E."/>
            <person name="Morien E."/>
            <person name="Nambeesan S."/>
            <person name="Nguyen T."/>
            <person name="Pegot-Espagnet P."/>
            <person name="Pouilly N."/>
            <person name="Raftis F."/>
            <person name="Sallet E."/>
            <person name="Schiex T."/>
            <person name="Thomas J."/>
            <person name="Vandecasteele C."/>
            <person name="Vares D."/>
            <person name="Vear F."/>
            <person name="Vautrin S."/>
            <person name="Crespi M."/>
            <person name="Mangin B."/>
            <person name="Burke J.M."/>
            <person name="Salse J."/>
            <person name="Munos S."/>
            <person name="Vincourt P."/>
            <person name="Rieseberg L.H."/>
            <person name="Langlade N.B."/>
        </authorList>
    </citation>
    <scope>NUCLEOTIDE SEQUENCE [LARGE SCALE GENOMIC DNA]</scope>
    <source>
        <strain evidence="3">cv. SF193</strain>
        <tissue evidence="1">Leaves</tissue>
    </source>
</reference>
<dbReference type="Proteomes" id="UP000215914">
    <property type="component" value="Chromosome 1"/>
</dbReference>
<keyword evidence="3" id="KW-1185">Reference proteome</keyword>
<reference evidence="1" key="3">
    <citation type="submission" date="2020-06" db="EMBL/GenBank/DDBJ databases">
        <title>Helianthus annuus Genome sequencing and assembly Release 2.</title>
        <authorList>
            <person name="Gouzy J."/>
            <person name="Langlade N."/>
            <person name="Munos S."/>
        </authorList>
    </citation>
    <scope>NUCLEOTIDE SEQUENCE</scope>
    <source>
        <tissue evidence="1">Leaves</tissue>
    </source>
</reference>
<dbReference type="OMA" id="EIPNANG"/>
<accession>A0A251VT64</accession>
<dbReference type="InterPro" id="IPR036770">
    <property type="entry name" value="Ankyrin_rpt-contain_sf"/>
</dbReference>
<reference evidence="2" key="2">
    <citation type="submission" date="2017-02" db="EMBL/GenBank/DDBJ databases">
        <title>Sunflower complete genome.</title>
        <authorList>
            <person name="Langlade N."/>
            <person name="Munos S."/>
        </authorList>
    </citation>
    <scope>NUCLEOTIDE SEQUENCE [LARGE SCALE GENOMIC DNA]</scope>
    <source>
        <tissue evidence="2">Leaves</tissue>
    </source>
</reference>
<dbReference type="PANTHER" id="PTHR24177">
    <property type="entry name" value="CASKIN"/>
    <property type="match status" value="1"/>
</dbReference>
<dbReference type="InParanoid" id="A0A251VT64"/>
<dbReference type="PANTHER" id="PTHR24177:SF472">
    <property type="entry name" value="PGG DOMAIN-CONTAINING PROTEIN"/>
    <property type="match status" value="1"/>
</dbReference>
<dbReference type="Gene3D" id="1.25.40.20">
    <property type="entry name" value="Ankyrin repeat-containing domain"/>
    <property type="match status" value="2"/>
</dbReference>
<evidence type="ECO:0000313" key="2">
    <source>
        <dbReference type="EMBL" id="OTG38549.1"/>
    </source>
</evidence>
<proteinExistence type="predicted"/>
<organism evidence="2 3">
    <name type="scientific">Helianthus annuus</name>
    <name type="common">Common sunflower</name>
    <dbReference type="NCBI Taxonomy" id="4232"/>
    <lineage>
        <taxon>Eukaryota</taxon>
        <taxon>Viridiplantae</taxon>
        <taxon>Streptophyta</taxon>
        <taxon>Embryophyta</taxon>
        <taxon>Tracheophyta</taxon>
        <taxon>Spermatophyta</taxon>
        <taxon>Magnoliopsida</taxon>
        <taxon>eudicotyledons</taxon>
        <taxon>Gunneridae</taxon>
        <taxon>Pentapetalae</taxon>
        <taxon>asterids</taxon>
        <taxon>campanulids</taxon>
        <taxon>Asterales</taxon>
        <taxon>Asteraceae</taxon>
        <taxon>Asteroideae</taxon>
        <taxon>Heliantheae alliance</taxon>
        <taxon>Heliantheae</taxon>
        <taxon>Helianthus</taxon>
    </lineage>
</organism>
<sequence length="354" mass="40249">MMSSVDMELQNEDGYAAFCIAVISGKVGMAESMIEKNRALLTICGSKNTMPLYLAALHGKSKMTHFLYDQSDRMMGNSWTYDNMNAVFLQCIQAGIFDIALRILEDNIKLPHDKQHVCDVLQALAQNPGAFPNNSRNTISQIRSGLVSFGKLVTGVSLMESDATPLLRLLWKRIMDENPKDVIDKILRGPVLKVYNVETYPSQVLFIAAKTNNTQFLVELIREYPDLIWKTNDDGQTIFHTAVAHRHHQIYSLLYLIGSTKDLITPVIDQQGNNILHMVGKTPEKDAYKVWVAPPFRMFSEFLWYKEVKGMLPPQYRDVKNEAGKSPQELFTENHEKLVSEGMKSINESIIYPW</sequence>
<evidence type="ECO:0000313" key="1">
    <source>
        <dbReference type="EMBL" id="KAF5824085.1"/>
    </source>
</evidence>
<dbReference type="Gramene" id="mRNA:HanXRQr2_Chr01g0045251">
    <property type="protein sequence ID" value="mRNA:HanXRQr2_Chr01g0045251"/>
    <property type="gene ID" value="HanXRQr2_Chr01g0045251"/>
</dbReference>
<dbReference type="EMBL" id="MNCJ02000316">
    <property type="protein sequence ID" value="KAF5824085.1"/>
    <property type="molecule type" value="Genomic_DNA"/>
</dbReference>
<name>A0A251VT64_HELAN</name>
<gene>
    <name evidence="2" type="ORF">HannXRQ_Chr01g0030891</name>
    <name evidence="1" type="ORF">HanXRQr2_Chr01g0045251</name>
</gene>
<dbReference type="AlphaFoldDB" id="A0A251VT64"/>
<evidence type="ECO:0000313" key="3">
    <source>
        <dbReference type="Proteomes" id="UP000215914"/>
    </source>
</evidence>
<dbReference type="STRING" id="4232.A0A251VT64"/>
<dbReference type="SUPFAM" id="SSF48403">
    <property type="entry name" value="Ankyrin repeat"/>
    <property type="match status" value="1"/>
</dbReference>